<organism evidence="1 2">
    <name type="scientific">Cuscuta campestris</name>
    <dbReference type="NCBI Taxonomy" id="132261"/>
    <lineage>
        <taxon>Eukaryota</taxon>
        <taxon>Viridiplantae</taxon>
        <taxon>Streptophyta</taxon>
        <taxon>Embryophyta</taxon>
        <taxon>Tracheophyta</taxon>
        <taxon>Spermatophyta</taxon>
        <taxon>Magnoliopsida</taxon>
        <taxon>eudicotyledons</taxon>
        <taxon>Gunneridae</taxon>
        <taxon>Pentapetalae</taxon>
        <taxon>asterids</taxon>
        <taxon>lamiids</taxon>
        <taxon>Solanales</taxon>
        <taxon>Convolvulaceae</taxon>
        <taxon>Cuscuteae</taxon>
        <taxon>Cuscuta</taxon>
        <taxon>Cuscuta subgen. Grammica</taxon>
        <taxon>Cuscuta sect. Cleistogrammica</taxon>
    </lineage>
</organism>
<evidence type="ECO:0000313" key="1">
    <source>
        <dbReference type="EMBL" id="VFQ81033.1"/>
    </source>
</evidence>
<dbReference type="InterPro" id="IPR049065">
    <property type="entry name" value="Nakanori"/>
</dbReference>
<dbReference type="InterPro" id="IPR053085">
    <property type="entry name" value="Jasmonate-induced_protein"/>
</dbReference>
<dbReference type="Proteomes" id="UP000595140">
    <property type="component" value="Unassembled WGS sequence"/>
</dbReference>
<sequence>MSAENVFGKAITVLEYPDREARAAAANAAIEADDKHKQVKQYVNKLKSAYGDGISVLATIYNATGENIYFSASKDWYGKLYTDSSYPKILQNGQWGGFLHCKNDAAPSGTEAAVIFRAKANDSSGGRADVVIAWDDPWAPGSSNKAYTEIGENDKYNSAWDEVRSKLGSSGASQSGFGFGLYSTVTIPQESSPILEAVLALE</sequence>
<evidence type="ECO:0008006" key="3">
    <source>
        <dbReference type="Google" id="ProtNLM"/>
    </source>
</evidence>
<proteinExistence type="predicted"/>
<dbReference type="PANTHER" id="PTHR36482">
    <property type="entry name" value="OSJNBA0024J22.15 PROTEIN"/>
    <property type="match status" value="1"/>
</dbReference>
<dbReference type="EMBL" id="OOIL02002239">
    <property type="protein sequence ID" value="VFQ81033.1"/>
    <property type="molecule type" value="Genomic_DNA"/>
</dbReference>
<keyword evidence="2" id="KW-1185">Reference proteome</keyword>
<reference evidence="1 2" key="1">
    <citation type="submission" date="2018-04" db="EMBL/GenBank/DDBJ databases">
        <authorList>
            <person name="Vogel A."/>
        </authorList>
    </citation>
    <scope>NUCLEOTIDE SEQUENCE [LARGE SCALE GENOMIC DNA]</scope>
</reference>
<dbReference type="Pfam" id="PF21230">
    <property type="entry name" value="Nakanori"/>
    <property type="match status" value="1"/>
</dbReference>
<dbReference type="AlphaFoldDB" id="A0A484LWX4"/>
<name>A0A484LWX4_9ASTE</name>
<protein>
    <recommendedName>
        <fullName evidence="3">23 kDa jasmonate-induced protein</fullName>
    </recommendedName>
</protein>
<dbReference type="OrthoDB" id="2617878at2759"/>
<gene>
    <name evidence="1" type="ORF">CCAM_LOCUS22809</name>
</gene>
<evidence type="ECO:0000313" key="2">
    <source>
        <dbReference type="Proteomes" id="UP000595140"/>
    </source>
</evidence>
<dbReference type="PANTHER" id="PTHR36482:SF5">
    <property type="entry name" value="23 KDA JASMONATE-INDUCED PROTEIN-LIKE"/>
    <property type="match status" value="1"/>
</dbReference>
<dbReference type="Gene3D" id="2.60.270.50">
    <property type="match status" value="1"/>
</dbReference>
<accession>A0A484LWX4</accession>